<dbReference type="CDD" id="cd09272">
    <property type="entry name" value="RNase_HI_RT_Ty1"/>
    <property type="match status" value="1"/>
</dbReference>
<dbReference type="Proteomes" id="UP000237105">
    <property type="component" value="Unassembled WGS sequence"/>
</dbReference>
<evidence type="ECO:0000313" key="1">
    <source>
        <dbReference type="EMBL" id="PON66923.1"/>
    </source>
</evidence>
<keyword evidence="2" id="KW-1185">Reference proteome</keyword>
<evidence type="ECO:0000313" key="2">
    <source>
        <dbReference type="Proteomes" id="UP000237105"/>
    </source>
</evidence>
<proteinExistence type="predicted"/>
<protein>
    <submittedName>
        <fullName evidence="1">Uncharacterized protein</fullName>
    </submittedName>
</protein>
<organism evidence="1 2">
    <name type="scientific">Parasponia andersonii</name>
    <name type="common">Sponia andersonii</name>
    <dbReference type="NCBI Taxonomy" id="3476"/>
    <lineage>
        <taxon>Eukaryota</taxon>
        <taxon>Viridiplantae</taxon>
        <taxon>Streptophyta</taxon>
        <taxon>Embryophyta</taxon>
        <taxon>Tracheophyta</taxon>
        <taxon>Spermatophyta</taxon>
        <taxon>Magnoliopsida</taxon>
        <taxon>eudicotyledons</taxon>
        <taxon>Gunneridae</taxon>
        <taxon>Pentapetalae</taxon>
        <taxon>rosids</taxon>
        <taxon>fabids</taxon>
        <taxon>Rosales</taxon>
        <taxon>Cannabaceae</taxon>
        <taxon>Parasponia</taxon>
    </lineage>
</organism>
<name>A0A2P5D0W4_PARAD</name>
<dbReference type="OrthoDB" id="1931513at2759"/>
<dbReference type="PANTHER" id="PTHR11439:SF494">
    <property type="entry name" value="CYSTEINE-RICH RLK (RECEPTOR-LIKE PROTEIN KINASE) 8"/>
    <property type="match status" value="1"/>
</dbReference>
<dbReference type="STRING" id="3476.A0A2P5D0W4"/>
<comment type="caution">
    <text evidence="1">The sequence shown here is derived from an EMBL/GenBank/DDBJ whole genome shotgun (WGS) entry which is preliminary data.</text>
</comment>
<dbReference type="PANTHER" id="PTHR11439">
    <property type="entry name" value="GAG-POL-RELATED RETROTRANSPOSON"/>
    <property type="match status" value="1"/>
</dbReference>
<dbReference type="AlphaFoldDB" id="A0A2P5D0W4"/>
<reference evidence="2" key="1">
    <citation type="submission" date="2016-06" db="EMBL/GenBank/DDBJ databases">
        <title>Parallel loss of symbiosis genes in relatives of nitrogen-fixing non-legume Parasponia.</title>
        <authorList>
            <person name="Van Velzen R."/>
            <person name="Holmer R."/>
            <person name="Bu F."/>
            <person name="Rutten L."/>
            <person name="Van Zeijl A."/>
            <person name="Liu W."/>
            <person name="Santuari L."/>
            <person name="Cao Q."/>
            <person name="Sharma T."/>
            <person name="Shen D."/>
            <person name="Roswanjaya Y."/>
            <person name="Wardhani T."/>
            <person name="Kalhor M.S."/>
            <person name="Jansen J."/>
            <person name="Van den Hoogen J."/>
            <person name="Gungor B."/>
            <person name="Hartog M."/>
            <person name="Hontelez J."/>
            <person name="Verver J."/>
            <person name="Yang W.-C."/>
            <person name="Schijlen E."/>
            <person name="Repin R."/>
            <person name="Schilthuizen M."/>
            <person name="Schranz E."/>
            <person name="Heidstra R."/>
            <person name="Miyata K."/>
            <person name="Fedorova E."/>
            <person name="Kohlen W."/>
            <person name="Bisseling T."/>
            <person name="Smit S."/>
            <person name="Geurts R."/>
        </authorList>
    </citation>
    <scope>NUCLEOTIDE SEQUENCE [LARGE SCALE GENOMIC DNA]</scope>
    <source>
        <strain evidence="2">cv. WU1-14</strain>
    </source>
</reference>
<accession>A0A2P5D0W4</accession>
<dbReference type="EMBL" id="JXTB01000076">
    <property type="protein sequence ID" value="PON66923.1"/>
    <property type="molecule type" value="Genomic_DNA"/>
</dbReference>
<gene>
    <name evidence="1" type="ORF">PanWU01x14_107090</name>
</gene>
<sequence>MARSFTKANYCSVASTTAEIRWICSLLTELGVALPQHLVIYCDNIGATNFCSNPVFHSCMKHISLDYHFIREQVQNSFLRVSHISAADQPDDGLTKPLARPQFDSLKAKIGLSPRPSILRDHDKDIH</sequence>